<gene>
    <name evidence="2" type="ORF">BET10_18520</name>
</gene>
<accession>A0A1S1MRF7</accession>
<dbReference type="EMBL" id="MKJU01000030">
    <property type="protein sequence ID" value="OHU88815.1"/>
    <property type="molecule type" value="Genomic_DNA"/>
</dbReference>
<keyword evidence="1" id="KW-0472">Membrane</keyword>
<dbReference type="AlphaFoldDB" id="A0A1S1MRF7"/>
<evidence type="ECO:0000313" key="2">
    <source>
        <dbReference type="EMBL" id="OHU88815.1"/>
    </source>
</evidence>
<protein>
    <submittedName>
        <fullName evidence="2">Uncharacterized protein</fullName>
    </submittedName>
</protein>
<evidence type="ECO:0000256" key="1">
    <source>
        <dbReference type="SAM" id="Phobius"/>
    </source>
</evidence>
<comment type="caution">
    <text evidence="2">The sequence shown here is derived from an EMBL/GenBank/DDBJ whole genome shotgun (WGS) entry which is preliminary data.</text>
</comment>
<organism evidence="2 3">
    <name type="scientific">Pseudoalteromonas amylolytica</name>
    <dbReference type="NCBI Taxonomy" id="1859457"/>
    <lineage>
        <taxon>Bacteria</taxon>
        <taxon>Pseudomonadati</taxon>
        <taxon>Pseudomonadota</taxon>
        <taxon>Gammaproteobacteria</taxon>
        <taxon>Alteromonadales</taxon>
        <taxon>Pseudoalteromonadaceae</taxon>
        <taxon>Pseudoalteromonas</taxon>
    </lineage>
</organism>
<keyword evidence="3" id="KW-1185">Reference proteome</keyword>
<dbReference type="STRING" id="1859457.BET10_18520"/>
<reference evidence="2 3" key="1">
    <citation type="submission" date="2016-09" db="EMBL/GenBank/DDBJ databases">
        <title>Pseudoalteromonas amylolytica sp. nov., isolated from the surface seawater.</title>
        <authorList>
            <person name="Wu Y.-H."/>
            <person name="Cheng H."/>
            <person name="Jin X.-B."/>
            <person name="Wang C.-S."/>
            <person name="Xu X.-W."/>
        </authorList>
    </citation>
    <scope>NUCLEOTIDE SEQUENCE [LARGE SCALE GENOMIC DNA]</scope>
    <source>
        <strain evidence="2 3">JW1</strain>
    </source>
</reference>
<feature type="transmembrane region" description="Helical" evidence="1">
    <location>
        <begin position="94"/>
        <end position="117"/>
    </location>
</feature>
<feature type="transmembrane region" description="Helical" evidence="1">
    <location>
        <begin position="23"/>
        <end position="46"/>
    </location>
</feature>
<proteinExistence type="predicted"/>
<keyword evidence="1" id="KW-1133">Transmembrane helix</keyword>
<dbReference type="Proteomes" id="UP000179786">
    <property type="component" value="Unassembled WGS sequence"/>
</dbReference>
<name>A0A1S1MRF7_9GAMM</name>
<keyword evidence="1" id="KW-0812">Transmembrane</keyword>
<evidence type="ECO:0000313" key="3">
    <source>
        <dbReference type="Proteomes" id="UP000179786"/>
    </source>
</evidence>
<sequence length="128" mass="15277">MFWTQIFERSPQMSWERVNLTKVRLICLFSLLFTFLLLHIAIYAYLIEPTEYIRSSGQSGYSIRYIALIDYYCVQLPNLAPYIHASFRTNPYSIALYTVWILFSFLFFIYGVVFFILSRFCKENDKGE</sequence>